<dbReference type="GO" id="GO:0003700">
    <property type="term" value="F:DNA-binding transcription factor activity"/>
    <property type="evidence" value="ECO:0007669"/>
    <property type="project" value="InterPro"/>
</dbReference>
<evidence type="ECO:0000259" key="4">
    <source>
        <dbReference type="PROSITE" id="PS01124"/>
    </source>
</evidence>
<dbReference type="AlphaFoldDB" id="A0A2K2U5R7"/>
<dbReference type="InterPro" id="IPR009057">
    <property type="entry name" value="Homeodomain-like_sf"/>
</dbReference>
<evidence type="ECO:0000256" key="2">
    <source>
        <dbReference type="ARBA" id="ARBA00023125"/>
    </source>
</evidence>
<dbReference type="PANTHER" id="PTHR46796:SF2">
    <property type="entry name" value="TRANSCRIPTIONAL REGULATORY PROTEIN"/>
    <property type="match status" value="1"/>
</dbReference>
<dbReference type="Gene3D" id="2.60.120.10">
    <property type="entry name" value="Jelly Rolls"/>
    <property type="match status" value="1"/>
</dbReference>
<keyword evidence="3" id="KW-0804">Transcription</keyword>
<sequence length="291" mass="30164">MDALAKGTDASSGPCAGADVRRAFALQAVPGVETIAFEGVAQPFPAHFHEFWTIGAIARGHRCATCGGATLGIGPGDAVLFAPGEAHGCLPVDGEALSYRSVAVPDVELARALGREAGSLRPIRFAVRDAALIRAVDVVCALAADPDADALAQEEALAVLAARVAARCENPRACGKAAANAAPGGVERARALLEERCVEGVALSELAEAAGLSRCHLVRAFSARTGLTPHRYLQALRANRARRLIADGLAPSQAAAQSGFSDQAHMTRVFKALFGLTPARYRASVEKGRRA</sequence>
<dbReference type="PANTHER" id="PTHR46796">
    <property type="entry name" value="HTH-TYPE TRANSCRIPTIONAL ACTIVATOR RHAS-RELATED"/>
    <property type="match status" value="1"/>
</dbReference>
<dbReference type="Gene3D" id="1.10.10.60">
    <property type="entry name" value="Homeodomain-like"/>
    <property type="match status" value="2"/>
</dbReference>
<keyword evidence="1" id="KW-0805">Transcription regulation</keyword>
<dbReference type="GO" id="GO:0043565">
    <property type="term" value="F:sequence-specific DNA binding"/>
    <property type="evidence" value="ECO:0007669"/>
    <property type="project" value="InterPro"/>
</dbReference>
<evidence type="ECO:0000256" key="3">
    <source>
        <dbReference type="ARBA" id="ARBA00023163"/>
    </source>
</evidence>
<dbReference type="SUPFAM" id="SSF46689">
    <property type="entry name" value="Homeodomain-like"/>
    <property type="match status" value="2"/>
</dbReference>
<dbReference type="EMBL" id="PPEL01000023">
    <property type="protein sequence ID" value="PNV65619.1"/>
    <property type="molecule type" value="Genomic_DNA"/>
</dbReference>
<evidence type="ECO:0000313" key="5">
    <source>
        <dbReference type="EMBL" id="PNV65619.1"/>
    </source>
</evidence>
<name>A0A2K2U5R7_9ACTN</name>
<feature type="domain" description="HTH araC/xylS-type" evidence="4">
    <location>
        <begin position="187"/>
        <end position="284"/>
    </location>
</feature>
<reference evidence="5 6" key="1">
    <citation type="journal article" date="2018" name="Int. J. Syst. Evol. Microbiol.">
        <title>Rubneribacter badeniensis gen. nov., sp. nov. and Enteroscipio rubneri gen. nov., sp. nov., new members of the Eggerthellaceae isolated from human faeces.</title>
        <authorList>
            <person name="Danylec N."/>
            <person name="Gobl A."/>
            <person name="Stoll D.A."/>
            <person name="Hetzer B."/>
            <person name="Kulling S.E."/>
            <person name="Huch M."/>
        </authorList>
    </citation>
    <scope>NUCLEOTIDE SEQUENCE [LARGE SCALE GENOMIC DNA]</scope>
    <source>
        <strain evidence="5 6">ResAG-85</strain>
    </source>
</reference>
<dbReference type="InterPro" id="IPR014710">
    <property type="entry name" value="RmlC-like_jellyroll"/>
</dbReference>
<keyword evidence="2" id="KW-0238">DNA-binding</keyword>
<dbReference type="Proteomes" id="UP000236488">
    <property type="component" value="Unassembled WGS sequence"/>
</dbReference>
<dbReference type="PROSITE" id="PS01124">
    <property type="entry name" value="HTH_ARAC_FAMILY_2"/>
    <property type="match status" value="1"/>
</dbReference>
<comment type="caution">
    <text evidence="5">The sequence shown here is derived from an EMBL/GenBank/DDBJ whole genome shotgun (WGS) entry which is preliminary data.</text>
</comment>
<dbReference type="SMART" id="SM00342">
    <property type="entry name" value="HTH_ARAC"/>
    <property type="match status" value="1"/>
</dbReference>
<keyword evidence="6" id="KW-1185">Reference proteome</keyword>
<dbReference type="RefSeq" id="WP_087198100.1">
    <property type="nucleotide sequence ID" value="NZ_PPEL01000023.1"/>
</dbReference>
<organism evidence="5 6">
    <name type="scientific">Rubneribacter badeniensis</name>
    <dbReference type="NCBI Taxonomy" id="2070688"/>
    <lineage>
        <taxon>Bacteria</taxon>
        <taxon>Bacillati</taxon>
        <taxon>Actinomycetota</taxon>
        <taxon>Coriobacteriia</taxon>
        <taxon>Eggerthellales</taxon>
        <taxon>Eggerthellaceae</taxon>
        <taxon>Rubneribacter</taxon>
    </lineage>
</organism>
<dbReference type="Pfam" id="PF02311">
    <property type="entry name" value="AraC_binding"/>
    <property type="match status" value="1"/>
</dbReference>
<dbReference type="InterPro" id="IPR018060">
    <property type="entry name" value="HTH_AraC"/>
</dbReference>
<dbReference type="InterPro" id="IPR037923">
    <property type="entry name" value="HTH-like"/>
</dbReference>
<dbReference type="SUPFAM" id="SSF51215">
    <property type="entry name" value="Regulatory protein AraC"/>
    <property type="match status" value="1"/>
</dbReference>
<accession>A0A2K2U5R7</accession>
<dbReference type="InterPro" id="IPR050204">
    <property type="entry name" value="AraC_XylS_family_regulators"/>
</dbReference>
<dbReference type="Pfam" id="PF12833">
    <property type="entry name" value="HTH_18"/>
    <property type="match status" value="1"/>
</dbReference>
<dbReference type="InterPro" id="IPR003313">
    <property type="entry name" value="AraC-bd"/>
</dbReference>
<evidence type="ECO:0000313" key="6">
    <source>
        <dbReference type="Proteomes" id="UP000236488"/>
    </source>
</evidence>
<proteinExistence type="predicted"/>
<gene>
    <name evidence="5" type="ORF">C2L80_05720</name>
</gene>
<evidence type="ECO:0000256" key="1">
    <source>
        <dbReference type="ARBA" id="ARBA00023015"/>
    </source>
</evidence>
<protein>
    <submittedName>
        <fullName evidence="5">AraC family transcriptional regulator</fullName>
    </submittedName>
</protein>